<protein>
    <recommendedName>
        <fullName evidence="4">Secreted protein</fullName>
    </recommendedName>
</protein>
<feature type="chain" id="PRO_5003713286" description="Secreted protein" evidence="1">
    <location>
        <begin position="25"/>
        <end position="229"/>
    </location>
</feature>
<sequence>MLIRTPLIATICALLALGHSHAVAAEASPTRLLYDILDGDKRVGQLEVSLQPSPQGLIARQRGQLELRRMMLTAKLEQTVEERWQGQSLLALSSETRSDVAVGASKKSLAVTRETSGTLRATVDGKSHELPPDALPLSIWSGRTLTEGPHFNLATGEVIELKANSSAKSDPPRIVRYEGEECRHRRFESVNGSKRSTVAAWLGRDDIVCRLSIAFGRDLLTYVRRPAPS</sequence>
<evidence type="ECO:0000256" key="1">
    <source>
        <dbReference type="SAM" id="SignalP"/>
    </source>
</evidence>
<keyword evidence="1" id="KW-0732">Signal</keyword>
<proteinExistence type="predicted"/>
<comment type="caution">
    <text evidence="2">The sequence shown here is derived from an EMBL/GenBank/DDBJ whole genome shotgun (WGS) entry which is preliminary data.</text>
</comment>
<reference evidence="2 3" key="1">
    <citation type="journal article" date="2012" name="J. Bacteriol.">
        <title>Genome Sequence of n-Alkane-Degrading Hydrocarboniphaga effusa Strain AP103T (ATCC BAA-332T).</title>
        <authorList>
            <person name="Chang H.K."/>
            <person name="Zylstra G.J."/>
            <person name="Chae J.C."/>
        </authorList>
    </citation>
    <scope>NUCLEOTIDE SEQUENCE [LARGE SCALE GENOMIC DNA]</scope>
    <source>
        <strain evidence="2 3">AP103</strain>
    </source>
</reference>
<gene>
    <name evidence="2" type="ORF">WQQ_14430</name>
</gene>
<dbReference type="Proteomes" id="UP000003704">
    <property type="component" value="Unassembled WGS sequence"/>
</dbReference>
<name>I8I4U1_9GAMM</name>
<evidence type="ECO:0008006" key="4">
    <source>
        <dbReference type="Google" id="ProtNLM"/>
    </source>
</evidence>
<feature type="signal peptide" evidence="1">
    <location>
        <begin position="1"/>
        <end position="24"/>
    </location>
</feature>
<dbReference type="InterPro" id="IPR045767">
    <property type="entry name" value="DUF6134"/>
</dbReference>
<dbReference type="RefSeq" id="WP_007184397.1">
    <property type="nucleotide sequence ID" value="NZ_AKGD01000001.1"/>
</dbReference>
<keyword evidence="3" id="KW-1185">Reference proteome</keyword>
<dbReference type="EMBL" id="AKGD01000001">
    <property type="protein sequence ID" value="EIT71306.1"/>
    <property type="molecule type" value="Genomic_DNA"/>
</dbReference>
<organism evidence="2 3">
    <name type="scientific">Hydrocarboniphaga effusa AP103</name>
    <dbReference type="NCBI Taxonomy" id="1172194"/>
    <lineage>
        <taxon>Bacteria</taxon>
        <taxon>Pseudomonadati</taxon>
        <taxon>Pseudomonadota</taxon>
        <taxon>Gammaproteobacteria</taxon>
        <taxon>Nevskiales</taxon>
        <taxon>Nevskiaceae</taxon>
        <taxon>Hydrocarboniphaga</taxon>
    </lineage>
</organism>
<evidence type="ECO:0000313" key="2">
    <source>
        <dbReference type="EMBL" id="EIT71306.1"/>
    </source>
</evidence>
<dbReference type="Pfam" id="PF19630">
    <property type="entry name" value="DUF6134"/>
    <property type="match status" value="1"/>
</dbReference>
<dbReference type="AlphaFoldDB" id="I8I4U1"/>
<evidence type="ECO:0000313" key="3">
    <source>
        <dbReference type="Proteomes" id="UP000003704"/>
    </source>
</evidence>
<accession>I8I4U1</accession>